<evidence type="ECO:0000313" key="1">
    <source>
        <dbReference type="EMBL" id="CAG8552075.1"/>
    </source>
</evidence>
<proteinExistence type="predicted"/>
<dbReference type="Proteomes" id="UP000789525">
    <property type="component" value="Unassembled WGS sequence"/>
</dbReference>
<protein>
    <submittedName>
        <fullName evidence="1">15234_t:CDS:1</fullName>
    </submittedName>
</protein>
<dbReference type="EMBL" id="CAJVPT010008462">
    <property type="protein sequence ID" value="CAG8552075.1"/>
    <property type="molecule type" value="Genomic_DNA"/>
</dbReference>
<reference evidence="1" key="1">
    <citation type="submission" date="2021-06" db="EMBL/GenBank/DDBJ databases">
        <authorList>
            <person name="Kallberg Y."/>
            <person name="Tangrot J."/>
            <person name="Rosling A."/>
        </authorList>
    </citation>
    <scope>NUCLEOTIDE SEQUENCE</scope>
    <source>
        <strain evidence="1">CL356</strain>
    </source>
</reference>
<organism evidence="1 2">
    <name type="scientific">Acaulospora colombiana</name>
    <dbReference type="NCBI Taxonomy" id="27376"/>
    <lineage>
        <taxon>Eukaryota</taxon>
        <taxon>Fungi</taxon>
        <taxon>Fungi incertae sedis</taxon>
        <taxon>Mucoromycota</taxon>
        <taxon>Glomeromycotina</taxon>
        <taxon>Glomeromycetes</taxon>
        <taxon>Diversisporales</taxon>
        <taxon>Acaulosporaceae</taxon>
        <taxon>Acaulospora</taxon>
    </lineage>
</organism>
<accession>A0ACA9LV07</accession>
<sequence length="66" mass="7533">MCGIPVGLQRIEDDHLEEKEAVRDNNILGSVVSELKIRVQHKIYDSGLEKSYDTTLTPFVPTWLSF</sequence>
<comment type="caution">
    <text evidence="1">The sequence shown here is derived from an EMBL/GenBank/DDBJ whole genome shotgun (WGS) entry which is preliminary data.</text>
</comment>
<name>A0ACA9LV07_9GLOM</name>
<evidence type="ECO:0000313" key="2">
    <source>
        <dbReference type="Proteomes" id="UP000789525"/>
    </source>
</evidence>
<gene>
    <name evidence="1" type="ORF">ACOLOM_LOCUS4896</name>
</gene>
<keyword evidence="2" id="KW-1185">Reference proteome</keyword>